<name>A0ACC3Z4Q6_COLTU</name>
<accession>A0ACC3Z4Q6</accession>
<reference evidence="1 2" key="1">
    <citation type="journal article" date="2020" name="Phytopathology">
        <title>Genome Sequence Resources of Colletotrichum truncatum, C. plurivorum, C. musicola, and C. sojae: Four Species Pathogenic to Soybean (Glycine max).</title>
        <authorList>
            <person name="Rogerio F."/>
            <person name="Boufleur T.R."/>
            <person name="Ciampi-Guillardi M."/>
            <person name="Sukno S.A."/>
            <person name="Thon M.R."/>
            <person name="Massola Junior N.S."/>
            <person name="Baroncelli R."/>
        </authorList>
    </citation>
    <scope>NUCLEOTIDE SEQUENCE [LARGE SCALE GENOMIC DNA]</scope>
    <source>
        <strain evidence="1 2">CMES1059</strain>
    </source>
</reference>
<organism evidence="1 2">
    <name type="scientific">Colletotrichum truncatum</name>
    <name type="common">Anthracnose fungus</name>
    <name type="synonym">Colletotrichum capsici</name>
    <dbReference type="NCBI Taxonomy" id="5467"/>
    <lineage>
        <taxon>Eukaryota</taxon>
        <taxon>Fungi</taxon>
        <taxon>Dikarya</taxon>
        <taxon>Ascomycota</taxon>
        <taxon>Pezizomycotina</taxon>
        <taxon>Sordariomycetes</taxon>
        <taxon>Hypocreomycetidae</taxon>
        <taxon>Glomerellales</taxon>
        <taxon>Glomerellaceae</taxon>
        <taxon>Colletotrichum</taxon>
        <taxon>Colletotrichum truncatum species complex</taxon>
    </lineage>
</organism>
<evidence type="ECO:0000313" key="2">
    <source>
        <dbReference type="Proteomes" id="UP000805649"/>
    </source>
</evidence>
<comment type="caution">
    <text evidence="1">The sequence shown here is derived from an EMBL/GenBank/DDBJ whole genome shotgun (WGS) entry which is preliminary data.</text>
</comment>
<dbReference type="EMBL" id="VUJX02000003">
    <property type="protein sequence ID" value="KAL0939088.1"/>
    <property type="molecule type" value="Genomic_DNA"/>
</dbReference>
<protein>
    <submittedName>
        <fullName evidence="1">Uncharacterized protein</fullName>
    </submittedName>
</protein>
<evidence type="ECO:0000313" key="1">
    <source>
        <dbReference type="EMBL" id="KAL0939088.1"/>
    </source>
</evidence>
<gene>
    <name evidence="1" type="ORF">CTRU02_205698</name>
</gene>
<dbReference type="Proteomes" id="UP000805649">
    <property type="component" value="Unassembled WGS sequence"/>
</dbReference>
<keyword evidence="2" id="KW-1185">Reference proteome</keyword>
<sequence length="93" mass="10685">MTTRFRVLKRAKRPDLARGRCRNRDVTDIHRQRESCTTPPMDPNGSLYTVCEDEGKWRGGEALRCYNQSSKCLRPFTIPHPNTPLAAFLALTH</sequence>
<proteinExistence type="predicted"/>